<proteinExistence type="predicted"/>
<dbReference type="RefSeq" id="XP_047775930.1">
    <property type="nucleotide sequence ID" value="XM_047916883.1"/>
</dbReference>
<reference evidence="3 4" key="1">
    <citation type="journal article" date="2021" name="Environ. Microbiol.">
        <title>Gene family expansions and transcriptome signatures uncover fungal adaptations to wood decay.</title>
        <authorList>
            <person name="Hage H."/>
            <person name="Miyauchi S."/>
            <person name="Viragh M."/>
            <person name="Drula E."/>
            <person name="Min B."/>
            <person name="Chaduli D."/>
            <person name="Navarro D."/>
            <person name="Favel A."/>
            <person name="Norest M."/>
            <person name="Lesage-Meessen L."/>
            <person name="Balint B."/>
            <person name="Merenyi Z."/>
            <person name="de Eugenio L."/>
            <person name="Morin E."/>
            <person name="Martinez A.T."/>
            <person name="Baldrian P."/>
            <person name="Stursova M."/>
            <person name="Martinez M.J."/>
            <person name="Novotny C."/>
            <person name="Magnuson J.K."/>
            <person name="Spatafora J.W."/>
            <person name="Maurice S."/>
            <person name="Pangilinan J."/>
            <person name="Andreopoulos W."/>
            <person name="LaButti K."/>
            <person name="Hundley H."/>
            <person name="Na H."/>
            <person name="Kuo A."/>
            <person name="Barry K."/>
            <person name="Lipzen A."/>
            <person name="Henrissat B."/>
            <person name="Riley R."/>
            <person name="Ahrendt S."/>
            <person name="Nagy L.G."/>
            <person name="Grigoriev I.V."/>
            <person name="Martin F."/>
            <person name="Rosso M.N."/>
        </authorList>
    </citation>
    <scope>NUCLEOTIDE SEQUENCE [LARGE SCALE GENOMIC DNA]</scope>
    <source>
        <strain evidence="3 4">CIRM-BRFM 1785</strain>
    </source>
</reference>
<protein>
    <submittedName>
        <fullName evidence="3">Uncharacterized protein</fullName>
    </submittedName>
</protein>
<dbReference type="PRINTS" id="PR01217">
    <property type="entry name" value="PRICHEXTENSN"/>
</dbReference>
<dbReference type="GeneID" id="71997615"/>
<gene>
    <name evidence="3" type="ORF">C8Q71DRAFT_192454</name>
</gene>
<feature type="chain" id="PRO_5045318978" evidence="2">
    <location>
        <begin position="19"/>
        <end position="135"/>
    </location>
</feature>
<name>A0ABQ8K7Z2_9APHY</name>
<keyword evidence="2" id="KW-0732">Signal</keyword>
<feature type="region of interest" description="Disordered" evidence="1">
    <location>
        <begin position="21"/>
        <end position="135"/>
    </location>
</feature>
<feature type="compositionally biased region" description="Pro residues" evidence="1">
    <location>
        <begin position="44"/>
        <end position="69"/>
    </location>
</feature>
<evidence type="ECO:0000313" key="3">
    <source>
        <dbReference type="EMBL" id="KAH9833164.1"/>
    </source>
</evidence>
<organism evidence="3 4">
    <name type="scientific">Rhodofomes roseus</name>
    <dbReference type="NCBI Taxonomy" id="34475"/>
    <lineage>
        <taxon>Eukaryota</taxon>
        <taxon>Fungi</taxon>
        <taxon>Dikarya</taxon>
        <taxon>Basidiomycota</taxon>
        <taxon>Agaricomycotina</taxon>
        <taxon>Agaricomycetes</taxon>
        <taxon>Polyporales</taxon>
        <taxon>Rhodofomes</taxon>
    </lineage>
</organism>
<dbReference type="EMBL" id="JADCUA010000019">
    <property type="protein sequence ID" value="KAH9833164.1"/>
    <property type="molecule type" value="Genomic_DNA"/>
</dbReference>
<evidence type="ECO:0000256" key="1">
    <source>
        <dbReference type="SAM" id="MobiDB-lite"/>
    </source>
</evidence>
<dbReference type="Proteomes" id="UP000814176">
    <property type="component" value="Unassembled WGS sequence"/>
</dbReference>
<keyword evidence="4" id="KW-1185">Reference proteome</keyword>
<sequence length="135" mass="14909">MRFSTILAVLFAAAPALALPTDAFSRRTVDSDSSEIYARDPPRPRPGYPRPVPPPKPMPTGPPPPPPPSHGGRRTRRSLDELVDALLAREDEGDLWARDPSTSQPSPRYDNPYYTPPPPPISTSRKARLWALHAQ</sequence>
<evidence type="ECO:0000256" key="2">
    <source>
        <dbReference type="SAM" id="SignalP"/>
    </source>
</evidence>
<feature type="signal peptide" evidence="2">
    <location>
        <begin position="1"/>
        <end position="18"/>
    </location>
</feature>
<accession>A0ABQ8K7Z2</accession>
<comment type="caution">
    <text evidence="3">The sequence shown here is derived from an EMBL/GenBank/DDBJ whole genome shotgun (WGS) entry which is preliminary data.</text>
</comment>
<evidence type="ECO:0000313" key="4">
    <source>
        <dbReference type="Proteomes" id="UP000814176"/>
    </source>
</evidence>